<dbReference type="PANTHER" id="PTHR36195">
    <property type="entry name" value="DOMAIN PROTEIN, PUTATIVE (AFU_ORTHOLOGUE AFUA_5G01990)-RELATED-RELATED"/>
    <property type="match status" value="1"/>
</dbReference>
<feature type="compositionally biased region" description="Low complexity" evidence="1">
    <location>
        <begin position="206"/>
        <end position="228"/>
    </location>
</feature>
<dbReference type="SUPFAM" id="SSF49870">
    <property type="entry name" value="Osmotin, thaumatin-like protein"/>
    <property type="match status" value="1"/>
</dbReference>
<evidence type="ECO:0000256" key="1">
    <source>
        <dbReference type="SAM" id="MobiDB-lite"/>
    </source>
</evidence>
<organism evidence="3 4">
    <name type="scientific">Pleomassaria siparia CBS 279.74</name>
    <dbReference type="NCBI Taxonomy" id="1314801"/>
    <lineage>
        <taxon>Eukaryota</taxon>
        <taxon>Fungi</taxon>
        <taxon>Dikarya</taxon>
        <taxon>Ascomycota</taxon>
        <taxon>Pezizomycotina</taxon>
        <taxon>Dothideomycetes</taxon>
        <taxon>Pleosporomycetidae</taxon>
        <taxon>Pleosporales</taxon>
        <taxon>Pleomassariaceae</taxon>
        <taxon>Pleomassaria</taxon>
    </lineage>
</organism>
<dbReference type="Proteomes" id="UP000799428">
    <property type="component" value="Unassembled WGS sequence"/>
</dbReference>
<protein>
    <recommendedName>
        <fullName evidence="5">Lytic polysaccharide monooxygenase</fullName>
    </recommendedName>
</protein>
<keyword evidence="4" id="KW-1185">Reference proteome</keyword>
<evidence type="ECO:0008006" key="5">
    <source>
        <dbReference type="Google" id="ProtNLM"/>
    </source>
</evidence>
<dbReference type="OrthoDB" id="5144514at2759"/>
<keyword evidence="2" id="KW-0732">Signal</keyword>
<evidence type="ECO:0000256" key="2">
    <source>
        <dbReference type="SAM" id="SignalP"/>
    </source>
</evidence>
<feature type="chain" id="PRO_5026314577" description="Lytic polysaccharide monooxygenase" evidence="2">
    <location>
        <begin position="19"/>
        <end position="299"/>
    </location>
</feature>
<proteinExistence type="predicted"/>
<evidence type="ECO:0000313" key="3">
    <source>
        <dbReference type="EMBL" id="KAF2705610.1"/>
    </source>
</evidence>
<gene>
    <name evidence="3" type="ORF">K504DRAFT_387520</name>
</gene>
<evidence type="ECO:0000313" key="4">
    <source>
        <dbReference type="Proteomes" id="UP000799428"/>
    </source>
</evidence>
<feature type="signal peptide" evidence="2">
    <location>
        <begin position="1"/>
        <end position="18"/>
    </location>
</feature>
<feature type="region of interest" description="Disordered" evidence="1">
    <location>
        <begin position="206"/>
        <end position="243"/>
    </location>
</feature>
<dbReference type="AlphaFoldDB" id="A0A6G1JYQ1"/>
<reference evidence="3" key="1">
    <citation type="journal article" date="2020" name="Stud. Mycol.">
        <title>101 Dothideomycetes genomes: a test case for predicting lifestyles and emergence of pathogens.</title>
        <authorList>
            <person name="Haridas S."/>
            <person name="Albert R."/>
            <person name="Binder M."/>
            <person name="Bloem J."/>
            <person name="Labutti K."/>
            <person name="Salamov A."/>
            <person name="Andreopoulos B."/>
            <person name="Baker S."/>
            <person name="Barry K."/>
            <person name="Bills G."/>
            <person name="Bluhm B."/>
            <person name="Cannon C."/>
            <person name="Castanera R."/>
            <person name="Culley D."/>
            <person name="Daum C."/>
            <person name="Ezra D."/>
            <person name="Gonzalez J."/>
            <person name="Henrissat B."/>
            <person name="Kuo A."/>
            <person name="Liang C."/>
            <person name="Lipzen A."/>
            <person name="Lutzoni F."/>
            <person name="Magnuson J."/>
            <person name="Mondo S."/>
            <person name="Nolan M."/>
            <person name="Ohm R."/>
            <person name="Pangilinan J."/>
            <person name="Park H.-J."/>
            <person name="Ramirez L."/>
            <person name="Alfaro M."/>
            <person name="Sun H."/>
            <person name="Tritt A."/>
            <person name="Yoshinaga Y."/>
            <person name="Zwiers L.-H."/>
            <person name="Turgeon B."/>
            <person name="Goodwin S."/>
            <person name="Spatafora J."/>
            <person name="Crous P."/>
            <person name="Grigoriev I."/>
        </authorList>
    </citation>
    <scope>NUCLEOTIDE SEQUENCE</scope>
    <source>
        <strain evidence="3">CBS 279.74</strain>
    </source>
</reference>
<name>A0A6G1JYQ1_9PLEO</name>
<accession>A0A6G1JYQ1</accession>
<dbReference type="PANTHER" id="PTHR36195:SF4">
    <property type="entry name" value="DOMAIN PROTEIN, PUTATIVE (AFU_ORTHOLOGUE AFUA_5G01990)-RELATED"/>
    <property type="match status" value="1"/>
</dbReference>
<dbReference type="EMBL" id="MU005778">
    <property type="protein sequence ID" value="KAF2705610.1"/>
    <property type="molecule type" value="Genomic_DNA"/>
</dbReference>
<sequence>MQYLTLAASAALIATASASSAATAFNLNSTCIESEPKARVYNRCSYPVYLWSVVAGPGCPTTGNAVIQPGEFYQENYRPAVGAVGTSLKISKTEDCDANNLLQLEYYIETKNPGFNYNYLDVSYVNCPGKECPTASEGFYLKSGNDDGKFTANSLNNICPILSCSNWASCSKVAYVNWDDVQTKSCDPSADLDFYMCGGEAPGADTPTVAASSAAATTETPTPTPSSTSEKEAEPTSTAAAETSAIAEATEVAAAAITPAAVKDPKPAHIKTEVVYVTEIAYVNAKRHEHGHRHQHFRA</sequence>
<dbReference type="InterPro" id="IPR037176">
    <property type="entry name" value="Osmotin/thaumatin-like_sf"/>
</dbReference>
<dbReference type="InterPro" id="IPR006771">
    <property type="entry name" value="CetA-like"/>
</dbReference>
<dbReference type="Pfam" id="PF04681">
    <property type="entry name" value="Bys1"/>
    <property type="match status" value="1"/>
</dbReference>